<feature type="region of interest" description="Disordered" evidence="1">
    <location>
        <begin position="156"/>
        <end position="177"/>
    </location>
</feature>
<accession>A0A1E5H641</accession>
<dbReference type="EMBL" id="MIJY01000001">
    <property type="protein sequence ID" value="OEG20401.1"/>
    <property type="molecule type" value="Genomic_DNA"/>
</dbReference>
<dbReference type="Proteomes" id="UP000095094">
    <property type="component" value="Unassembled WGS sequence"/>
</dbReference>
<feature type="region of interest" description="Disordered" evidence="1">
    <location>
        <begin position="38"/>
        <end position="60"/>
    </location>
</feature>
<dbReference type="PATRIC" id="fig|332950.4.peg.402"/>
<dbReference type="Gene3D" id="1.10.10.10">
    <property type="entry name" value="Winged helix-like DNA-binding domain superfamily/Winged helix DNA-binding domain"/>
    <property type="match status" value="2"/>
</dbReference>
<gene>
    <name evidence="4" type="ORF">BCR25_00855</name>
</gene>
<feature type="compositionally biased region" description="Basic and acidic residues" evidence="1">
    <location>
        <begin position="41"/>
        <end position="60"/>
    </location>
</feature>
<feature type="domain" description="Putative host cell surface-exposed lipoprotein Ltp-like HTH region" evidence="3">
    <location>
        <begin position="226"/>
        <end position="273"/>
    </location>
</feature>
<feature type="transmembrane region" description="Helical" evidence="2">
    <location>
        <begin position="17"/>
        <end position="35"/>
    </location>
</feature>
<dbReference type="Pfam" id="PF07553">
    <property type="entry name" value="Lipoprotein_Ltp"/>
    <property type="match status" value="2"/>
</dbReference>
<evidence type="ECO:0000313" key="5">
    <source>
        <dbReference type="Proteomes" id="UP000095094"/>
    </source>
</evidence>
<sequence length="275" mass="30418">MGRRSSNVTQKSLYKKWWFWIIAVLIIGVFGNFASSDEDNADTKKSDDQKTEVSTKTTETKKEDKADLVVEIADSFETDSSGNVIITGKTEPKAKVQIGFGVLNDPAEADDSGNFSLTYTLPSAKDKKINIFASLDGSTGSKDIIIKPSAEFTASIENSKNDTNTDNANNDSSVPTEYKSALRKAENYSNRMKMSKAGIYDQLTSEYGEKFPPEAAQYAIDNMKADWNANALAKAKSYQESMDMSIESIRDQLTSEYGERFTPEEAEYAIQNLGQ</sequence>
<dbReference type="AlphaFoldDB" id="A0A1E5H641"/>
<evidence type="ECO:0000259" key="3">
    <source>
        <dbReference type="Pfam" id="PF07553"/>
    </source>
</evidence>
<reference evidence="5" key="1">
    <citation type="submission" date="2016-09" db="EMBL/GenBank/DDBJ databases">
        <authorList>
            <person name="Gulvik C.A."/>
        </authorList>
    </citation>
    <scope>NUCLEOTIDE SEQUENCE [LARGE SCALE GENOMIC DNA]</scope>
    <source>
        <strain evidence="5">LMG 8895</strain>
    </source>
</reference>
<evidence type="ECO:0000256" key="1">
    <source>
        <dbReference type="SAM" id="MobiDB-lite"/>
    </source>
</evidence>
<keyword evidence="2" id="KW-1133">Transmembrane helix</keyword>
<keyword evidence="5" id="KW-1185">Reference proteome</keyword>
<evidence type="ECO:0000313" key="4">
    <source>
        <dbReference type="EMBL" id="OEG20401.1"/>
    </source>
</evidence>
<feature type="compositionally biased region" description="Low complexity" evidence="1">
    <location>
        <begin position="161"/>
        <end position="173"/>
    </location>
</feature>
<keyword evidence="2" id="KW-0812">Transmembrane</keyword>
<proteinExistence type="predicted"/>
<dbReference type="RefSeq" id="WP_069661711.1">
    <property type="nucleotide sequence ID" value="NZ_JBHUJJ010000001.1"/>
</dbReference>
<protein>
    <recommendedName>
        <fullName evidence="3">Putative host cell surface-exposed lipoprotein Ltp-like HTH region domain-containing protein</fullName>
    </recommendedName>
</protein>
<evidence type="ECO:0000256" key="2">
    <source>
        <dbReference type="SAM" id="Phobius"/>
    </source>
</evidence>
<organism evidence="4 5">
    <name type="scientific">Enterococcus termitis</name>
    <dbReference type="NCBI Taxonomy" id="332950"/>
    <lineage>
        <taxon>Bacteria</taxon>
        <taxon>Bacillati</taxon>
        <taxon>Bacillota</taxon>
        <taxon>Bacilli</taxon>
        <taxon>Lactobacillales</taxon>
        <taxon>Enterococcaceae</taxon>
        <taxon>Enterococcus</taxon>
    </lineage>
</organism>
<keyword evidence="2" id="KW-0472">Membrane</keyword>
<name>A0A1E5H641_9ENTE</name>
<dbReference type="InterPro" id="IPR036388">
    <property type="entry name" value="WH-like_DNA-bd_sf"/>
</dbReference>
<comment type="caution">
    <text evidence="4">The sequence shown here is derived from an EMBL/GenBank/DDBJ whole genome shotgun (WGS) entry which is preliminary data.</text>
</comment>
<dbReference type="InterPro" id="IPR011434">
    <property type="entry name" value="Ltp-like_HTH"/>
</dbReference>
<feature type="domain" description="Putative host cell surface-exposed lipoprotein Ltp-like HTH region" evidence="3">
    <location>
        <begin position="177"/>
        <end position="223"/>
    </location>
</feature>